<proteinExistence type="predicted"/>
<feature type="region of interest" description="Disordered" evidence="3">
    <location>
        <begin position="926"/>
        <end position="954"/>
    </location>
</feature>
<feature type="compositionally biased region" description="Low complexity" evidence="3">
    <location>
        <begin position="942"/>
        <end position="954"/>
    </location>
</feature>
<dbReference type="CDD" id="cd22453">
    <property type="entry name" value="KH-I_MUG60_like"/>
    <property type="match status" value="1"/>
</dbReference>
<dbReference type="PANTHER" id="PTHR10627">
    <property type="entry name" value="SCP160"/>
    <property type="match status" value="1"/>
</dbReference>
<dbReference type="Proteomes" id="UP000509510">
    <property type="component" value="Chromosome III"/>
</dbReference>
<keyword evidence="2" id="KW-0694">RNA-binding</keyword>
<evidence type="ECO:0000313" key="6">
    <source>
        <dbReference type="Proteomes" id="UP000509510"/>
    </source>
</evidence>
<dbReference type="InterPro" id="IPR004088">
    <property type="entry name" value="KH_dom_type_1"/>
</dbReference>
<feature type="domain" description="K Homology" evidence="4">
    <location>
        <begin position="569"/>
        <end position="651"/>
    </location>
</feature>
<dbReference type="KEGG" id="trg:TRUGW13939_05290"/>
<feature type="compositionally biased region" description="Polar residues" evidence="3">
    <location>
        <begin position="987"/>
        <end position="996"/>
    </location>
</feature>
<evidence type="ECO:0000256" key="2">
    <source>
        <dbReference type="PROSITE-ProRule" id="PRU00117"/>
    </source>
</evidence>
<feature type="region of interest" description="Disordered" evidence="3">
    <location>
        <begin position="1"/>
        <end position="52"/>
    </location>
</feature>
<dbReference type="RefSeq" id="XP_035344347.1">
    <property type="nucleotide sequence ID" value="XM_035488454.1"/>
</dbReference>
<feature type="region of interest" description="Disordered" evidence="3">
    <location>
        <begin position="967"/>
        <end position="1005"/>
    </location>
</feature>
<name>A0A7H8QVZ5_TALRU</name>
<dbReference type="SUPFAM" id="SSF54791">
    <property type="entry name" value="Eukaryotic type KH-domain (KH-domain type I)"/>
    <property type="match status" value="4"/>
</dbReference>
<accession>A0A7H8QVZ5</accession>
<dbReference type="PROSITE" id="PS50084">
    <property type="entry name" value="KH_TYPE_1"/>
    <property type="match status" value="1"/>
</dbReference>
<feature type="domain" description="K Homology" evidence="4">
    <location>
        <begin position="271"/>
        <end position="353"/>
    </location>
</feature>
<dbReference type="EMBL" id="CP055900">
    <property type="protein sequence ID" value="QKX58169.1"/>
    <property type="molecule type" value="Genomic_DNA"/>
</dbReference>
<protein>
    <recommendedName>
        <fullName evidence="4">K Homology domain-containing protein</fullName>
    </recommendedName>
</protein>
<dbReference type="InterPro" id="IPR004087">
    <property type="entry name" value="KH_dom"/>
</dbReference>
<dbReference type="GeneID" id="55992788"/>
<evidence type="ECO:0000256" key="1">
    <source>
        <dbReference type="ARBA" id="ARBA00022737"/>
    </source>
</evidence>
<sequence length="1005" mass="111381">MHKISNFTGQARHGWERMTPAFGMSRPHPDMHPASQSMRRPHVAPALTTPSNADSTVNLSFNVPFSSCLAGPDVEDILHASPGALQRWTFPEGTPEGTPIHNLPVHVSHVEALRGLCRTAAETNRRLEATVTTSEPKTLPSMQRRQQTLVTNVCLSGDGDIVRQTRAKILNETPISLRCANVDVDMHLIMDASTKGIRTNVLEHLDTLAQYTGADIFLLSPKMVDADSAVVSSYGAENSLENRFRVAIYGDMESAEHAKTRMLIMIDQILKRHVDAMKLELTMHTLVCGRTRKNIKLIEAATNTAIYFPPPFPRIFGYTPPGANRRSEDEVYITGENMESIARAKQKLRELVMVVKIYVKDVVLSASKIDNILLDRLDKVRKVMEANGSYVLFPQLGSQRGLVRIQGTEALHVERTVREIMALAGQFYSASWWTSVPDPSQGGMRPPTPAEIRPMLSDICTNSNADVSFENMGFSINGSDDAVKDAMNVIYQMPFVKRGPYQIRVKIELANEHKEFVSGKKNGKINKIMGQSNVQIIFDGFNEYNFYIDVCGTQYDATKNGLDLVEQEMPASISFHVPDQYHKRIIGIGGQHIQRIMKKYSVFVKFSNAMDRGGIGKEDDDVKVDNVICRTPARNAQSLDLVKQEIMDMVEKVDAEYVSETVLINRLYHRELLARIREIEELEKKWNCKIEFPSTELASDIITISGPEYQVPQAVDAFLGMVPENHELSFQSSAELRGFFKSAEFADDVRSKLKDQYEVDATIDTAAELPKAGDESAPGTPPPEDRVVLGYTRNNAGGLKDAIDFLISRLVAHGLDATTIKGAIPRPKSDSFEESLPFFDSKLLQHAPAPLVTDSPTRPSFGDDVSDRGSIFERLRKPGSISSFSSFIGRKNHSASPASFFKHASSNASKASLISMESRDSGYRNPWNDSGVNLPEEDLHHVGSSHSHNSSTSNGWPARFDMKFPFGTAPGDITPKHDLRASFDSGRPSTSNSTSGYPAPIGPPR</sequence>
<dbReference type="Pfam" id="PF00013">
    <property type="entry name" value="KH_1"/>
    <property type="match status" value="3"/>
</dbReference>
<dbReference type="SMART" id="SM00322">
    <property type="entry name" value="KH"/>
    <property type="match status" value="3"/>
</dbReference>
<dbReference type="InterPro" id="IPR036612">
    <property type="entry name" value="KH_dom_type_1_sf"/>
</dbReference>
<dbReference type="InterPro" id="IPR056553">
    <property type="entry name" value="KH_Mug60-KHD4"/>
</dbReference>
<dbReference type="PANTHER" id="PTHR10627:SF76">
    <property type="entry name" value="KH DOMAIN-CONTAINING PROTEIN YLL032C"/>
    <property type="match status" value="1"/>
</dbReference>
<reference evidence="6" key="1">
    <citation type="submission" date="2020-06" db="EMBL/GenBank/DDBJ databases">
        <title>A chromosome-scale genome assembly of Talaromyces rugulosus W13939.</title>
        <authorList>
            <person name="Wang B."/>
            <person name="Guo L."/>
            <person name="Ye K."/>
            <person name="Wang L."/>
        </authorList>
    </citation>
    <scope>NUCLEOTIDE SEQUENCE [LARGE SCALE GENOMIC DNA]</scope>
    <source>
        <strain evidence="6">W13939</strain>
    </source>
</reference>
<dbReference type="OrthoDB" id="271862at2759"/>
<evidence type="ECO:0000313" key="5">
    <source>
        <dbReference type="EMBL" id="QKX58169.1"/>
    </source>
</evidence>
<evidence type="ECO:0000256" key="3">
    <source>
        <dbReference type="SAM" id="MobiDB-lite"/>
    </source>
</evidence>
<dbReference type="GO" id="GO:0003729">
    <property type="term" value="F:mRNA binding"/>
    <property type="evidence" value="ECO:0007669"/>
    <property type="project" value="TreeGrafter"/>
</dbReference>
<organism evidence="5 6">
    <name type="scientific">Talaromyces rugulosus</name>
    <name type="common">Penicillium rugulosum</name>
    <dbReference type="NCBI Taxonomy" id="121627"/>
    <lineage>
        <taxon>Eukaryota</taxon>
        <taxon>Fungi</taxon>
        <taxon>Dikarya</taxon>
        <taxon>Ascomycota</taxon>
        <taxon>Pezizomycotina</taxon>
        <taxon>Eurotiomycetes</taxon>
        <taxon>Eurotiomycetidae</taxon>
        <taxon>Eurotiales</taxon>
        <taxon>Trichocomaceae</taxon>
        <taxon>Talaromyces</taxon>
        <taxon>Talaromyces sect. Islandici</taxon>
    </lineage>
</organism>
<dbReference type="AlphaFoldDB" id="A0A7H8QVZ5"/>
<keyword evidence="1" id="KW-0677">Repeat</keyword>
<evidence type="ECO:0000259" key="4">
    <source>
        <dbReference type="SMART" id="SM00322"/>
    </source>
</evidence>
<dbReference type="Pfam" id="PF24563">
    <property type="entry name" value="KH_Mug60-KHD4"/>
    <property type="match status" value="1"/>
</dbReference>
<dbReference type="GO" id="GO:0005737">
    <property type="term" value="C:cytoplasm"/>
    <property type="evidence" value="ECO:0007669"/>
    <property type="project" value="TreeGrafter"/>
</dbReference>
<keyword evidence="6" id="KW-1185">Reference proteome</keyword>
<dbReference type="Gene3D" id="3.30.1370.10">
    <property type="entry name" value="K Homology domain, type 1"/>
    <property type="match status" value="3"/>
</dbReference>
<feature type="domain" description="K Homology" evidence="4">
    <location>
        <begin position="656"/>
        <end position="723"/>
    </location>
</feature>
<gene>
    <name evidence="5" type="ORF">TRUGW13939_05290</name>
</gene>